<name>A0A4Y2GUS1_ARAVE</name>
<keyword evidence="2" id="KW-1185">Reference proteome</keyword>
<proteinExistence type="predicted"/>
<organism evidence="1 2">
    <name type="scientific">Araneus ventricosus</name>
    <name type="common">Orbweaver spider</name>
    <name type="synonym">Epeira ventricosa</name>
    <dbReference type="NCBI Taxonomy" id="182803"/>
    <lineage>
        <taxon>Eukaryota</taxon>
        <taxon>Metazoa</taxon>
        <taxon>Ecdysozoa</taxon>
        <taxon>Arthropoda</taxon>
        <taxon>Chelicerata</taxon>
        <taxon>Arachnida</taxon>
        <taxon>Araneae</taxon>
        <taxon>Araneomorphae</taxon>
        <taxon>Entelegynae</taxon>
        <taxon>Araneoidea</taxon>
        <taxon>Araneidae</taxon>
        <taxon>Araneus</taxon>
    </lineage>
</organism>
<evidence type="ECO:0000313" key="1">
    <source>
        <dbReference type="EMBL" id="GBM56661.1"/>
    </source>
</evidence>
<sequence>MNFDSMALSRVPDNHNLMISTFFFLLFDRCLSSTPPVRWTCLCMPGVVRNGRAGIFPRTCSASYRIVQPPADRYPKSANRISHTLQGLCLFGSVVKLQRTVEVVIG</sequence>
<accession>A0A4Y2GUS1</accession>
<dbReference type="AlphaFoldDB" id="A0A4Y2GUS1"/>
<gene>
    <name evidence="1" type="ORF">AVEN_154216_1</name>
</gene>
<evidence type="ECO:0000313" key="2">
    <source>
        <dbReference type="Proteomes" id="UP000499080"/>
    </source>
</evidence>
<comment type="caution">
    <text evidence="1">The sequence shown here is derived from an EMBL/GenBank/DDBJ whole genome shotgun (WGS) entry which is preliminary data.</text>
</comment>
<dbReference type="Proteomes" id="UP000499080">
    <property type="component" value="Unassembled WGS sequence"/>
</dbReference>
<dbReference type="EMBL" id="BGPR01001558">
    <property type="protein sequence ID" value="GBM56661.1"/>
    <property type="molecule type" value="Genomic_DNA"/>
</dbReference>
<reference evidence="1 2" key="1">
    <citation type="journal article" date="2019" name="Sci. Rep.">
        <title>Orb-weaving spider Araneus ventricosus genome elucidates the spidroin gene catalogue.</title>
        <authorList>
            <person name="Kono N."/>
            <person name="Nakamura H."/>
            <person name="Ohtoshi R."/>
            <person name="Moran D.A.P."/>
            <person name="Shinohara A."/>
            <person name="Yoshida Y."/>
            <person name="Fujiwara M."/>
            <person name="Mori M."/>
            <person name="Tomita M."/>
            <person name="Arakawa K."/>
        </authorList>
    </citation>
    <scope>NUCLEOTIDE SEQUENCE [LARGE SCALE GENOMIC DNA]</scope>
</reference>
<protein>
    <submittedName>
        <fullName evidence="1">Uncharacterized protein</fullName>
    </submittedName>
</protein>